<reference evidence="8 9" key="1">
    <citation type="submission" date="2020-01" db="EMBL/GenBank/DDBJ databases">
        <title>Genome analysis of Anaerocolumna sp. CBA3638.</title>
        <authorList>
            <person name="Kim J."/>
            <person name="Roh S.W."/>
        </authorList>
    </citation>
    <scope>NUCLEOTIDE SEQUENCE [LARGE SCALE GENOMIC DNA]</scope>
    <source>
        <strain evidence="8 9">CBA3638</strain>
    </source>
</reference>
<dbReference type="InterPro" id="IPR043149">
    <property type="entry name" value="TagF_N"/>
</dbReference>
<keyword evidence="4" id="KW-0808">Transferase</keyword>
<dbReference type="InterPro" id="IPR051612">
    <property type="entry name" value="Teichoic_Acid_Biosynth"/>
</dbReference>
<evidence type="ECO:0000256" key="7">
    <source>
        <dbReference type="SAM" id="Phobius"/>
    </source>
</evidence>
<dbReference type="Gene3D" id="3.40.50.12580">
    <property type="match status" value="1"/>
</dbReference>
<dbReference type="GO" id="GO:0005886">
    <property type="term" value="C:plasma membrane"/>
    <property type="evidence" value="ECO:0007669"/>
    <property type="project" value="UniProtKB-SubCell"/>
</dbReference>
<proteinExistence type="inferred from homology"/>
<organism evidence="8 9">
    <name type="scientific">Anaerocolumna sedimenticola</name>
    <dbReference type="NCBI Taxonomy" id="2696063"/>
    <lineage>
        <taxon>Bacteria</taxon>
        <taxon>Bacillati</taxon>
        <taxon>Bacillota</taxon>
        <taxon>Clostridia</taxon>
        <taxon>Lachnospirales</taxon>
        <taxon>Lachnospiraceae</taxon>
        <taxon>Anaerocolumna</taxon>
    </lineage>
</organism>
<dbReference type="GO" id="GO:0019350">
    <property type="term" value="P:teichoic acid biosynthetic process"/>
    <property type="evidence" value="ECO:0007669"/>
    <property type="project" value="UniProtKB-KW"/>
</dbReference>
<dbReference type="PANTHER" id="PTHR37316:SF3">
    <property type="entry name" value="TEICHOIC ACID GLYCEROL-PHOSPHATE TRANSFERASE"/>
    <property type="match status" value="1"/>
</dbReference>
<dbReference type="SUPFAM" id="SSF53756">
    <property type="entry name" value="UDP-Glycosyltransferase/glycogen phosphorylase"/>
    <property type="match status" value="1"/>
</dbReference>
<evidence type="ECO:0000256" key="4">
    <source>
        <dbReference type="ARBA" id="ARBA00022679"/>
    </source>
</evidence>
<dbReference type="RefSeq" id="WP_161837514.1">
    <property type="nucleotide sequence ID" value="NZ_CP048000.1"/>
</dbReference>
<gene>
    <name evidence="8" type="ORF">Ana3638_07760</name>
</gene>
<dbReference type="GO" id="GO:0047355">
    <property type="term" value="F:CDP-glycerol glycerophosphotransferase activity"/>
    <property type="evidence" value="ECO:0007669"/>
    <property type="project" value="InterPro"/>
</dbReference>
<keyword evidence="5" id="KW-0777">Teichoic acid biosynthesis</keyword>
<accession>A0A6P1THI7</accession>
<dbReference type="InterPro" id="IPR007554">
    <property type="entry name" value="Glycerophosphate_synth"/>
</dbReference>
<comment type="similarity">
    <text evidence="2">Belongs to the CDP-glycerol glycerophosphotransferase family.</text>
</comment>
<feature type="transmembrane region" description="Helical" evidence="7">
    <location>
        <begin position="12"/>
        <end position="29"/>
    </location>
</feature>
<evidence type="ECO:0000256" key="2">
    <source>
        <dbReference type="ARBA" id="ARBA00010488"/>
    </source>
</evidence>
<dbReference type="Gene3D" id="3.40.50.11820">
    <property type="match status" value="1"/>
</dbReference>
<keyword evidence="6 7" id="KW-0472">Membrane</keyword>
<sequence length="408" mass="48688">MQNQKIIEAIKYWSQVFLLPIYWLSFLIPRSKKLWVFGSSFGKRFADNPRYLYLYINQFKKNEIRAIWITADPEIAMFLNSNGMESYYKHSLMGIWYCLRSAVYIFDNYSKDISFWLSGGAKKINLWHGSGNKKTNYDNKFDRVRHPRNNLERFKTALRRMSDEKPNHYTLATSPMMADIFTSAFHTDLNHIIIEGYPRNDVLFPNDLNNVYTEKEAKIINDLNECKCKQLKILLYMPTFRNSETLFFEVMDLGKFNDFLVGENMIFFTKLHPKSNLKTVFQKTIFSNIKNIDAEVDPYTILTYADLLVTDYSSIYSDYLMLDRPSVLFPYDFKEYTEDTRECYFEYDEYMPEVKAYNMDELMKYIKGAFIIDNYEDGRMNLRNRIFQTADGKSSERLYYKIRNILKM</sequence>
<dbReference type="EMBL" id="CP048000">
    <property type="protein sequence ID" value="QHQ60680.1"/>
    <property type="molecule type" value="Genomic_DNA"/>
</dbReference>
<dbReference type="Pfam" id="PF04464">
    <property type="entry name" value="Glyphos_transf"/>
    <property type="match status" value="1"/>
</dbReference>
<dbReference type="PANTHER" id="PTHR37316">
    <property type="entry name" value="TEICHOIC ACID GLYCEROL-PHOSPHATE PRIMASE"/>
    <property type="match status" value="1"/>
</dbReference>
<dbReference type="KEGG" id="anr:Ana3638_07760"/>
<evidence type="ECO:0000256" key="1">
    <source>
        <dbReference type="ARBA" id="ARBA00004202"/>
    </source>
</evidence>
<keyword evidence="7" id="KW-1133">Transmembrane helix</keyword>
<dbReference type="AlphaFoldDB" id="A0A6P1THI7"/>
<comment type="subcellular location">
    <subcellularLocation>
        <location evidence="1">Cell membrane</location>
        <topology evidence="1">Peripheral membrane protein</topology>
    </subcellularLocation>
</comment>
<evidence type="ECO:0000256" key="5">
    <source>
        <dbReference type="ARBA" id="ARBA00022944"/>
    </source>
</evidence>
<evidence type="ECO:0000256" key="6">
    <source>
        <dbReference type="ARBA" id="ARBA00023136"/>
    </source>
</evidence>
<keyword evidence="3" id="KW-1003">Cell membrane</keyword>
<keyword evidence="9" id="KW-1185">Reference proteome</keyword>
<protein>
    <submittedName>
        <fullName evidence="8">Uncharacterized protein</fullName>
    </submittedName>
</protein>
<evidence type="ECO:0000313" key="9">
    <source>
        <dbReference type="Proteomes" id="UP000464314"/>
    </source>
</evidence>
<evidence type="ECO:0000256" key="3">
    <source>
        <dbReference type="ARBA" id="ARBA00022475"/>
    </source>
</evidence>
<dbReference type="InterPro" id="IPR043148">
    <property type="entry name" value="TagF_C"/>
</dbReference>
<keyword evidence="7" id="KW-0812">Transmembrane</keyword>
<name>A0A6P1THI7_9FIRM</name>
<evidence type="ECO:0000313" key="8">
    <source>
        <dbReference type="EMBL" id="QHQ60680.1"/>
    </source>
</evidence>
<dbReference type="Proteomes" id="UP000464314">
    <property type="component" value="Chromosome"/>
</dbReference>